<evidence type="ECO:0000256" key="1">
    <source>
        <dbReference type="SAM" id="MobiDB-lite"/>
    </source>
</evidence>
<dbReference type="Pfam" id="PF05272">
    <property type="entry name" value="VapE-like_dom"/>
    <property type="match status" value="1"/>
</dbReference>
<dbReference type="EMBL" id="UFXL01000001">
    <property type="protein sequence ID" value="SUY79024.1"/>
    <property type="molecule type" value="Genomic_DNA"/>
</dbReference>
<organism evidence="3 4">
    <name type="scientific">Comamonas testosteroni</name>
    <name type="common">Pseudomonas testosteroni</name>
    <dbReference type="NCBI Taxonomy" id="285"/>
    <lineage>
        <taxon>Bacteria</taxon>
        <taxon>Pseudomonadati</taxon>
        <taxon>Pseudomonadota</taxon>
        <taxon>Betaproteobacteria</taxon>
        <taxon>Burkholderiales</taxon>
        <taxon>Comamonadaceae</taxon>
        <taxon>Comamonas</taxon>
    </lineage>
</organism>
<sequence length="914" mass="100848">MNQHREPLPPIQFGPLREALLANAENLVPRWLPGGQFDGHEYRCADLSGGHGHSCSVNVKSGSWGDFATGDQGNDLIGLYAAIHDLSNAKAAIQVAREEKLESVAGLVKQASGAAVVPAANPRPAPAPKADKTRDQEEWSTLRPVPGNAQQPTFWHKHRQLEDLEHKAEYRVGADLHGFVMRYRTSDGGKDTLPHTFCSSARDGTRAWKWKTWDEPRPLYFPSHELPNGRTVILVEGELKADVLQQLLDAVAPGIYCVASWPSGSKAWKKTGWDWLAGATVLLWPDCDAQRERLTKAEQAEVKDKPEAKEALQLTKALLPAHKQPGMGAMLGIGAHLVAEQGCTVQLLPIPEPGAKPSGWDCKDAIKDEGWTGEDVLAFFGRAQPLPVVDASADAPVQADAPAAAAGNGGKPPKRDSPVGTDGGGSEPPSGDPDDRDWLWQFYDRRKHRWDLRRSLVVAALQNDPQLKGCVAFNELSKSTSVRKAWPWPHAKAGGLEADSTLLLGMYLNDVYGVGDVSTQNIKDGIATVAYTERYHPVREWLSGLEWDGKPRLDKWLIHVLGESPETLKAPMNEYLALVGRYWVMGMVWRVMEPGCKFDYMPVLEGKGGLRKSTLGRLLAGRPEWFSDTKFDLSRGKEAYEQVRGKWLYEIQEMSSFSKADVNDIKAFVSSMVDNYRVAYGDQAQEFPRQCVLVGSTNDKKYLRDRTGNRRFWPVPVRHKIKTEWIEKWRDQLMAEAYALYQKGGVRYTPTEEEEERLFVPMQESRQQESAVDAELFKLLTRPATADARFINSDAERIAINTLIKALGVDIGKATSVLKGQIEAWLESNGWQFKGRQRVNGQLESGVYFRPDVWPPAEEDAASASWTQQSDVAASPEAASAGGTTTFEAPPLPAGIGAAGGGGYGPMDGDDEPF</sequence>
<feature type="region of interest" description="Disordered" evidence="1">
    <location>
        <begin position="399"/>
        <end position="437"/>
    </location>
</feature>
<evidence type="ECO:0000313" key="3">
    <source>
        <dbReference type="EMBL" id="SUY79024.1"/>
    </source>
</evidence>
<dbReference type="InterPro" id="IPR007936">
    <property type="entry name" value="VapE-like_dom"/>
</dbReference>
<proteinExistence type="predicted"/>
<feature type="domain" description="Virulence-associated protein E-like" evidence="2">
    <location>
        <begin position="542"/>
        <end position="767"/>
    </location>
</feature>
<comment type="caution">
    <text evidence="3">The sequence shown here is derived from an EMBL/GenBank/DDBJ whole genome shotgun (WGS) entry which is preliminary data.</text>
</comment>
<reference evidence="3 4" key="1">
    <citation type="submission" date="2018-06" db="EMBL/GenBank/DDBJ databases">
        <authorList>
            <consortium name="Pathogen Informatics"/>
            <person name="Doyle S."/>
        </authorList>
    </citation>
    <scope>NUCLEOTIDE SEQUENCE [LARGE SCALE GENOMIC DNA]</scope>
    <source>
        <strain evidence="3 4">NCTC10698</strain>
    </source>
</reference>
<evidence type="ECO:0000313" key="4">
    <source>
        <dbReference type="Proteomes" id="UP000255070"/>
    </source>
</evidence>
<protein>
    <submittedName>
        <fullName evidence="3">Predicted P-loop ATPase and inactivated derivatives</fullName>
    </submittedName>
</protein>
<dbReference type="AlphaFoldDB" id="A0A8B4S773"/>
<feature type="region of interest" description="Disordered" evidence="1">
    <location>
        <begin position="859"/>
        <end position="914"/>
    </location>
</feature>
<feature type="compositionally biased region" description="Gly residues" evidence="1">
    <location>
        <begin position="897"/>
        <end position="906"/>
    </location>
</feature>
<evidence type="ECO:0000259" key="2">
    <source>
        <dbReference type="Pfam" id="PF05272"/>
    </source>
</evidence>
<accession>A0A8B4S773</accession>
<dbReference type="Proteomes" id="UP000255070">
    <property type="component" value="Unassembled WGS sequence"/>
</dbReference>
<dbReference type="GeneID" id="63997940"/>
<gene>
    <name evidence="3" type="ORF">NCTC10698_03954</name>
</gene>
<name>A0A8B4S773_COMTE</name>
<keyword evidence="4" id="KW-1185">Reference proteome</keyword>
<feature type="region of interest" description="Disordered" evidence="1">
    <location>
        <begin position="118"/>
        <end position="137"/>
    </location>
</feature>
<dbReference type="PANTHER" id="PTHR34985">
    <property type="entry name" value="SLR0554 PROTEIN"/>
    <property type="match status" value="1"/>
</dbReference>
<dbReference type="RefSeq" id="WP_003078868.1">
    <property type="nucleotide sequence ID" value="NZ_BBJZ01000018.1"/>
</dbReference>
<dbReference type="PANTHER" id="PTHR34985:SF1">
    <property type="entry name" value="SLR0554 PROTEIN"/>
    <property type="match status" value="1"/>
</dbReference>